<proteinExistence type="predicted"/>
<accession>Q0CBU0</accession>
<dbReference type="Proteomes" id="UP000007963">
    <property type="component" value="Unassembled WGS sequence"/>
</dbReference>
<dbReference type="RefSeq" id="XP_001217430.1">
    <property type="nucleotide sequence ID" value="XM_001217429.1"/>
</dbReference>
<sequence>MQHVNRPDRQVARADFPVQSSIHELYYPLKNSSKWSGYQSAGSPRFYSEYSSRIVSRYTDVYFNTIVCLLTTTTDILGSACSNILNTGPFVDFGIIADVGPHGNGSITAGTSTFTIHENPQYSGGITCYRMYDEDESYVVCDDVLLPNTIRLSPIKDDEKTPCFSKPAEMSLQRAMETAHVMETFPMPPTEGNFSSTVPITKLEERQTGACNMWSVATRRLGDGNPHQNYWRKQLSPNALSVLRTLSPAPLGGQRLQMQANGSQVVSGATDLDY</sequence>
<name>Q0CBU0_ASPTN</name>
<dbReference type="EMBL" id="CH476606">
    <property type="protein sequence ID" value="EAU30976.1"/>
    <property type="molecule type" value="Genomic_DNA"/>
</dbReference>
<dbReference type="OrthoDB" id="3641682at2759"/>
<dbReference type="GeneID" id="4323380"/>
<protein>
    <submittedName>
        <fullName evidence="1">Uncharacterized protein</fullName>
    </submittedName>
</protein>
<dbReference type="AlphaFoldDB" id="Q0CBU0"/>
<dbReference type="HOGENOM" id="CLU_1015568_0_0_1"/>
<reference evidence="2" key="1">
    <citation type="submission" date="2005-09" db="EMBL/GenBank/DDBJ databases">
        <title>Annotation of the Aspergillus terreus NIH2624 genome.</title>
        <authorList>
            <person name="Birren B.W."/>
            <person name="Lander E.S."/>
            <person name="Galagan J.E."/>
            <person name="Nusbaum C."/>
            <person name="Devon K."/>
            <person name="Henn M."/>
            <person name="Ma L.-J."/>
            <person name="Jaffe D.B."/>
            <person name="Butler J."/>
            <person name="Alvarez P."/>
            <person name="Gnerre S."/>
            <person name="Grabherr M."/>
            <person name="Kleber M."/>
            <person name="Mauceli E.W."/>
            <person name="Brockman W."/>
            <person name="Rounsley S."/>
            <person name="Young S.K."/>
            <person name="LaButti K."/>
            <person name="Pushparaj V."/>
            <person name="DeCaprio D."/>
            <person name="Crawford M."/>
            <person name="Koehrsen M."/>
            <person name="Engels R."/>
            <person name="Montgomery P."/>
            <person name="Pearson M."/>
            <person name="Howarth C."/>
            <person name="Larson L."/>
            <person name="Luoma S."/>
            <person name="White J."/>
            <person name="Alvarado L."/>
            <person name="Kodira C.D."/>
            <person name="Zeng Q."/>
            <person name="Oleary S."/>
            <person name="Yandava C."/>
            <person name="Denning D.W."/>
            <person name="Nierman W.C."/>
            <person name="Milne T."/>
            <person name="Madden K."/>
        </authorList>
    </citation>
    <scope>NUCLEOTIDE SEQUENCE [LARGE SCALE GENOMIC DNA]</scope>
    <source>
        <strain evidence="2">NIH 2624 / FGSC A1156</strain>
    </source>
</reference>
<organism evidence="1 2">
    <name type="scientific">Aspergillus terreus (strain NIH 2624 / FGSC A1156)</name>
    <dbReference type="NCBI Taxonomy" id="341663"/>
    <lineage>
        <taxon>Eukaryota</taxon>
        <taxon>Fungi</taxon>
        <taxon>Dikarya</taxon>
        <taxon>Ascomycota</taxon>
        <taxon>Pezizomycotina</taxon>
        <taxon>Eurotiomycetes</taxon>
        <taxon>Eurotiomycetidae</taxon>
        <taxon>Eurotiales</taxon>
        <taxon>Aspergillaceae</taxon>
        <taxon>Aspergillus</taxon>
        <taxon>Aspergillus subgen. Circumdati</taxon>
    </lineage>
</organism>
<evidence type="ECO:0000313" key="1">
    <source>
        <dbReference type="EMBL" id="EAU30976.1"/>
    </source>
</evidence>
<evidence type="ECO:0000313" key="2">
    <source>
        <dbReference type="Proteomes" id="UP000007963"/>
    </source>
</evidence>
<dbReference type="VEuPathDB" id="FungiDB:ATEG_08844"/>
<gene>
    <name evidence="1" type="ORF">ATEG_08844</name>
</gene>